<evidence type="ECO:0000256" key="5">
    <source>
        <dbReference type="ARBA" id="ARBA00022692"/>
    </source>
</evidence>
<dbReference type="Gene3D" id="3.90.550.50">
    <property type="match status" value="1"/>
</dbReference>
<keyword evidence="6 10" id="KW-0735">Signal-anchor</keyword>
<keyword evidence="12" id="KW-1185">Reference proteome</keyword>
<sequence>MSELNAVNRRVCHTNVLTQALAISTVVLCVGFIVRLSCQRKVSLLLVRVQDQANTDRLMRVIIEQREQIKDLSQSLKVLQQRADDTPTIKYPKRASDDLTGVLIGTDDECGNASSLDAVMLVHSAAGHFSRRERYRKAYTNGTLVNGQHKLKVVFLIGHVLDAQIQIDLEIENRKYGDTLIGVFLDTYQNLTLKAVMGYRWAAEYCGNTKLIIKMDDDVFFNVGKFFDTFWSEKTHSKRSIFCNVWEQAPVGRSGKWKVEKDIFANDTYHFPYCAGFFIVITTDLLVPMYNAAKSIDFFWIDDVFMYGMVPDVLGGVTYWQIGQKSRKITEKYKDYKQCRVKKGISGCSYWAVLTDGASQFDVEHEELIKHEKTILKTSSAL</sequence>
<evidence type="ECO:0000256" key="6">
    <source>
        <dbReference type="ARBA" id="ARBA00022968"/>
    </source>
</evidence>
<organism evidence="11 12">
    <name type="scientific">Plakobranchus ocellatus</name>
    <dbReference type="NCBI Taxonomy" id="259542"/>
    <lineage>
        <taxon>Eukaryota</taxon>
        <taxon>Metazoa</taxon>
        <taxon>Spiralia</taxon>
        <taxon>Lophotrochozoa</taxon>
        <taxon>Mollusca</taxon>
        <taxon>Gastropoda</taxon>
        <taxon>Heterobranchia</taxon>
        <taxon>Euthyneura</taxon>
        <taxon>Panpulmonata</taxon>
        <taxon>Sacoglossa</taxon>
        <taxon>Placobranchoidea</taxon>
        <taxon>Plakobranchidae</taxon>
        <taxon>Plakobranchus</taxon>
    </lineage>
</organism>
<keyword evidence="5 10" id="KW-0812">Transmembrane</keyword>
<keyword evidence="7 10" id="KW-1133">Transmembrane helix</keyword>
<dbReference type="Pfam" id="PF01762">
    <property type="entry name" value="Galactosyl_T"/>
    <property type="match status" value="1"/>
</dbReference>
<evidence type="ECO:0000256" key="10">
    <source>
        <dbReference type="RuleBase" id="RU363063"/>
    </source>
</evidence>
<evidence type="ECO:0000256" key="8">
    <source>
        <dbReference type="ARBA" id="ARBA00023034"/>
    </source>
</evidence>
<evidence type="ECO:0000313" key="12">
    <source>
        <dbReference type="Proteomes" id="UP000735302"/>
    </source>
</evidence>
<dbReference type="EMBL" id="BLXT01000264">
    <property type="protein sequence ID" value="GFN75382.1"/>
    <property type="molecule type" value="Genomic_DNA"/>
</dbReference>
<dbReference type="InterPro" id="IPR002659">
    <property type="entry name" value="Glyco_trans_31"/>
</dbReference>
<evidence type="ECO:0000256" key="9">
    <source>
        <dbReference type="ARBA" id="ARBA00023136"/>
    </source>
</evidence>
<comment type="similarity">
    <text evidence="2 10">Belongs to the glycosyltransferase 31 family.</text>
</comment>
<dbReference type="PANTHER" id="PTHR11214">
    <property type="entry name" value="BETA-1,3-N-ACETYLGLUCOSAMINYLTRANSFERASE"/>
    <property type="match status" value="1"/>
</dbReference>
<evidence type="ECO:0000256" key="1">
    <source>
        <dbReference type="ARBA" id="ARBA00004323"/>
    </source>
</evidence>
<dbReference type="PANTHER" id="PTHR11214:SF3">
    <property type="entry name" value="BETA-1,3-GALACTOSYLTRANSFERASE 6"/>
    <property type="match status" value="1"/>
</dbReference>
<gene>
    <name evidence="11" type="ORF">PoB_000188800</name>
</gene>
<feature type="transmembrane region" description="Helical" evidence="10">
    <location>
        <begin position="20"/>
        <end position="38"/>
    </location>
</feature>
<keyword evidence="4" id="KW-0808">Transferase</keyword>
<evidence type="ECO:0000256" key="3">
    <source>
        <dbReference type="ARBA" id="ARBA00022676"/>
    </source>
</evidence>
<evidence type="ECO:0000313" key="11">
    <source>
        <dbReference type="EMBL" id="GFN75382.1"/>
    </source>
</evidence>
<keyword evidence="9 10" id="KW-0472">Membrane</keyword>
<dbReference type="AlphaFoldDB" id="A0AAV3XZH4"/>
<protein>
    <recommendedName>
        <fullName evidence="10">Hexosyltransferase</fullName>
        <ecNumber evidence="10">2.4.1.-</ecNumber>
    </recommendedName>
</protein>
<proteinExistence type="inferred from homology"/>
<evidence type="ECO:0000256" key="7">
    <source>
        <dbReference type="ARBA" id="ARBA00022989"/>
    </source>
</evidence>
<comment type="subcellular location">
    <subcellularLocation>
        <location evidence="1 10">Golgi apparatus membrane</location>
        <topology evidence="1 10">Single-pass type II membrane protein</topology>
    </subcellularLocation>
</comment>
<reference evidence="11 12" key="1">
    <citation type="journal article" date="2021" name="Elife">
        <title>Chloroplast acquisition without the gene transfer in kleptoplastic sea slugs, Plakobranchus ocellatus.</title>
        <authorList>
            <person name="Maeda T."/>
            <person name="Takahashi S."/>
            <person name="Yoshida T."/>
            <person name="Shimamura S."/>
            <person name="Takaki Y."/>
            <person name="Nagai Y."/>
            <person name="Toyoda A."/>
            <person name="Suzuki Y."/>
            <person name="Arimoto A."/>
            <person name="Ishii H."/>
            <person name="Satoh N."/>
            <person name="Nishiyama T."/>
            <person name="Hasebe M."/>
            <person name="Maruyama T."/>
            <person name="Minagawa J."/>
            <person name="Obokata J."/>
            <person name="Shigenobu S."/>
        </authorList>
    </citation>
    <scope>NUCLEOTIDE SEQUENCE [LARGE SCALE GENOMIC DNA]</scope>
</reference>
<comment type="caution">
    <text evidence="11">The sequence shown here is derived from an EMBL/GenBank/DDBJ whole genome shotgun (WGS) entry which is preliminary data.</text>
</comment>
<evidence type="ECO:0000256" key="2">
    <source>
        <dbReference type="ARBA" id="ARBA00008661"/>
    </source>
</evidence>
<name>A0AAV3XZH4_9GAST</name>
<dbReference type="GO" id="GO:0016758">
    <property type="term" value="F:hexosyltransferase activity"/>
    <property type="evidence" value="ECO:0007669"/>
    <property type="project" value="InterPro"/>
</dbReference>
<dbReference type="EC" id="2.4.1.-" evidence="10"/>
<dbReference type="GO" id="GO:0006493">
    <property type="term" value="P:protein O-linked glycosylation"/>
    <property type="evidence" value="ECO:0007669"/>
    <property type="project" value="TreeGrafter"/>
</dbReference>
<keyword evidence="3 10" id="KW-0328">Glycosyltransferase</keyword>
<dbReference type="Proteomes" id="UP000735302">
    <property type="component" value="Unassembled WGS sequence"/>
</dbReference>
<evidence type="ECO:0000256" key="4">
    <source>
        <dbReference type="ARBA" id="ARBA00022679"/>
    </source>
</evidence>
<dbReference type="GO" id="GO:0000139">
    <property type="term" value="C:Golgi membrane"/>
    <property type="evidence" value="ECO:0007669"/>
    <property type="project" value="UniProtKB-SubCell"/>
</dbReference>
<accession>A0AAV3XZH4</accession>
<keyword evidence="8 10" id="KW-0333">Golgi apparatus</keyword>